<evidence type="ECO:0000313" key="2">
    <source>
        <dbReference type="Proteomes" id="UP000194236"/>
    </source>
</evidence>
<proteinExistence type="predicted"/>
<sequence>MFECEENFQDFQTLFDETFRNKDMTKRFAQCDNRIDEIDPLLDPILESIVDINEMENCLRQCLALLHEHCLDLPQAKFYVHILTKMAHETTMDSEAKTQLLNAHFSEIIETMMMMSFVANNKLINNDCSQSLKLKILQFGHHSLERFIKFNLITNQHLFLVYNLCLEVNPFARGSCIGLYCELFDRIQEIIHLTLTRRPYLAIASMCTGRNVLRANLASLIAITDEQTFGNLTDADKMRLEQCSKSFQQSIARLTQLDDFHPYAMHFIADYLELSLHHNTTTTTTMIKENVQQSVYHLIDCLMKRNNGIVLENLYSRLNEKSRQLFRKLLQYHDHYYRFKGYV</sequence>
<dbReference type="AlphaFoldDB" id="A0A1Y3B8X5"/>
<keyword evidence="2" id="KW-1185">Reference proteome</keyword>
<dbReference type="Proteomes" id="UP000194236">
    <property type="component" value="Unassembled WGS sequence"/>
</dbReference>
<name>A0A1Y3B8X5_EURMA</name>
<evidence type="ECO:0000313" key="1">
    <source>
        <dbReference type="EMBL" id="OTF76484.1"/>
    </source>
</evidence>
<organism evidence="1 2">
    <name type="scientific">Euroglyphus maynei</name>
    <name type="common">Mayne's house dust mite</name>
    <dbReference type="NCBI Taxonomy" id="6958"/>
    <lineage>
        <taxon>Eukaryota</taxon>
        <taxon>Metazoa</taxon>
        <taxon>Ecdysozoa</taxon>
        <taxon>Arthropoda</taxon>
        <taxon>Chelicerata</taxon>
        <taxon>Arachnida</taxon>
        <taxon>Acari</taxon>
        <taxon>Acariformes</taxon>
        <taxon>Sarcoptiformes</taxon>
        <taxon>Astigmata</taxon>
        <taxon>Psoroptidia</taxon>
        <taxon>Analgoidea</taxon>
        <taxon>Pyroglyphidae</taxon>
        <taxon>Pyroglyphinae</taxon>
        <taxon>Euroglyphus</taxon>
    </lineage>
</organism>
<protein>
    <recommendedName>
        <fullName evidence="3">Nucleolar 27S pre-rRNA processing Urb2/Npa2 C-terminal domain-containing protein</fullName>
    </recommendedName>
</protein>
<dbReference type="OrthoDB" id="6509705at2759"/>
<comment type="caution">
    <text evidence="1">The sequence shown here is derived from an EMBL/GenBank/DDBJ whole genome shotgun (WGS) entry which is preliminary data.</text>
</comment>
<dbReference type="EMBL" id="MUJZ01037256">
    <property type="protein sequence ID" value="OTF76484.1"/>
    <property type="molecule type" value="Genomic_DNA"/>
</dbReference>
<reference evidence="1 2" key="1">
    <citation type="submission" date="2017-03" db="EMBL/GenBank/DDBJ databases">
        <title>Genome Survey of Euroglyphus maynei.</title>
        <authorList>
            <person name="Arlian L.G."/>
            <person name="Morgan M.S."/>
            <person name="Rider S.D."/>
        </authorList>
    </citation>
    <scope>NUCLEOTIDE SEQUENCE [LARGE SCALE GENOMIC DNA]</scope>
    <source>
        <strain evidence="1">Arlian Lab</strain>
        <tissue evidence="1">Whole body</tissue>
    </source>
</reference>
<gene>
    <name evidence="1" type="ORF">BLA29_005719</name>
</gene>
<evidence type="ECO:0008006" key="3">
    <source>
        <dbReference type="Google" id="ProtNLM"/>
    </source>
</evidence>
<accession>A0A1Y3B8X5</accession>